<feature type="signal peptide" evidence="3">
    <location>
        <begin position="1"/>
        <end position="29"/>
    </location>
</feature>
<dbReference type="Pfam" id="PF01103">
    <property type="entry name" value="Omp85"/>
    <property type="match status" value="1"/>
</dbReference>
<dbReference type="GO" id="GO:0019867">
    <property type="term" value="C:outer membrane"/>
    <property type="evidence" value="ECO:0007669"/>
    <property type="project" value="InterPro"/>
</dbReference>
<evidence type="ECO:0000256" key="3">
    <source>
        <dbReference type="SAM" id="SignalP"/>
    </source>
</evidence>
<dbReference type="Proteomes" id="UP000037939">
    <property type="component" value="Unassembled WGS sequence"/>
</dbReference>
<dbReference type="AlphaFoldDB" id="A0A0N0GQY0"/>
<keyword evidence="2" id="KW-0472">Membrane</keyword>
<comment type="caution">
    <text evidence="5">The sequence shown here is derived from an EMBL/GenBank/DDBJ whole genome shotgun (WGS) entry which is preliminary data.</text>
</comment>
<feature type="domain" description="Bacterial surface antigen (D15)" evidence="4">
    <location>
        <begin position="211"/>
        <end position="346"/>
    </location>
</feature>
<dbReference type="STRING" id="857265.WG78_00775"/>
<dbReference type="OrthoDB" id="9771071at2"/>
<dbReference type="PATRIC" id="fig|857265.3.peg.163"/>
<gene>
    <name evidence="5" type="ORF">WG78_00775</name>
</gene>
<dbReference type="InterPro" id="IPR000184">
    <property type="entry name" value="Bac_surfAg_D15"/>
</dbReference>
<dbReference type="EMBL" id="LAQT01000001">
    <property type="protein sequence ID" value="KPC55148.1"/>
    <property type="molecule type" value="Genomic_DNA"/>
</dbReference>
<evidence type="ECO:0000256" key="1">
    <source>
        <dbReference type="ARBA" id="ARBA00004370"/>
    </source>
</evidence>
<feature type="chain" id="PRO_5005849793" evidence="3">
    <location>
        <begin position="30"/>
        <end position="380"/>
    </location>
</feature>
<name>A0A0N0GQY0_9NEIS</name>
<protein>
    <submittedName>
        <fullName evidence="5">Surface antigen</fullName>
    </submittedName>
</protein>
<sequence>MTYCANPFRHGAQAALAAALLLGSLAARADGISFHDPQDGAFDVSDYLLNHKGFLPVPTVITEPAIGYGGGLGLLFFDESMAEAGAKAKQTGVLEPPNITGIGAAGTENGTWGAGLMHFHTWDGDRIRYLGALGKTNLNTEYYGLLNNARSYQLNGTFLMQQVLFRLGSSPWFIGPRYTYFSAEARFTGAIASELPNPERDMTVGKGGIVVDYDTRDNMFFPNKGTYGELEAQYARGGFGSDRDYDSYNLRAFTWLPLSKDFVLGLRGATKFTSGDVPFYAQPYIDQRGIQRGRYQDKNAIMAEAELRWNVDPRWSVLGFSGAGRAYGKWHSFSDAETPVAYGAGFRYLIARKLGLAVGIDAAHSKEQNAWYIEVGSAWR</sequence>
<evidence type="ECO:0000256" key="2">
    <source>
        <dbReference type="ARBA" id="ARBA00023136"/>
    </source>
</evidence>
<dbReference type="RefSeq" id="WP_053935877.1">
    <property type="nucleotide sequence ID" value="NZ_LAQT01000001.1"/>
</dbReference>
<reference evidence="5 6" key="1">
    <citation type="submission" date="2015-07" db="EMBL/GenBank/DDBJ databases">
        <title>Draft genome sequence of the Amantichitinum ursilacus IGB-41, a new chitin-degrading bacterium.</title>
        <authorList>
            <person name="Kirstahler P."/>
            <person name="Guenther M."/>
            <person name="Grumaz C."/>
            <person name="Rupp S."/>
            <person name="Zibek S."/>
            <person name="Sohn K."/>
        </authorList>
    </citation>
    <scope>NUCLEOTIDE SEQUENCE [LARGE SCALE GENOMIC DNA]</scope>
    <source>
        <strain evidence="5 6">IGB-41</strain>
    </source>
</reference>
<comment type="subcellular location">
    <subcellularLocation>
        <location evidence="1">Membrane</location>
    </subcellularLocation>
</comment>
<proteinExistence type="predicted"/>
<accession>A0A0N0GQY0</accession>
<organism evidence="5 6">
    <name type="scientific">Amantichitinum ursilacus</name>
    <dbReference type="NCBI Taxonomy" id="857265"/>
    <lineage>
        <taxon>Bacteria</taxon>
        <taxon>Pseudomonadati</taxon>
        <taxon>Pseudomonadota</taxon>
        <taxon>Betaproteobacteria</taxon>
        <taxon>Neisseriales</taxon>
        <taxon>Chitinibacteraceae</taxon>
        <taxon>Amantichitinum</taxon>
    </lineage>
</organism>
<evidence type="ECO:0000313" key="5">
    <source>
        <dbReference type="EMBL" id="KPC55148.1"/>
    </source>
</evidence>
<dbReference type="Gene3D" id="2.40.160.50">
    <property type="entry name" value="membrane protein fhac: a member of the omp85/tpsb transporter family"/>
    <property type="match status" value="1"/>
</dbReference>
<keyword evidence="6" id="KW-1185">Reference proteome</keyword>
<keyword evidence="3" id="KW-0732">Signal</keyword>
<evidence type="ECO:0000259" key="4">
    <source>
        <dbReference type="Pfam" id="PF01103"/>
    </source>
</evidence>
<evidence type="ECO:0000313" key="6">
    <source>
        <dbReference type="Proteomes" id="UP000037939"/>
    </source>
</evidence>